<evidence type="ECO:0000313" key="10">
    <source>
        <dbReference type="EMBL" id="CUH68817.1"/>
    </source>
</evidence>
<proteinExistence type="inferred from homology"/>
<dbReference type="Pfam" id="PF02770">
    <property type="entry name" value="Acyl-CoA_dh_M"/>
    <property type="match status" value="1"/>
</dbReference>
<dbReference type="Pfam" id="PF02771">
    <property type="entry name" value="Acyl-CoA_dh_N"/>
    <property type="match status" value="1"/>
</dbReference>
<dbReference type="EMBL" id="CYSB01000036">
    <property type="protein sequence ID" value="CUH68817.1"/>
    <property type="molecule type" value="Genomic_DNA"/>
</dbReference>
<evidence type="ECO:0000256" key="4">
    <source>
        <dbReference type="ARBA" id="ARBA00022827"/>
    </source>
</evidence>
<dbReference type="InterPro" id="IPR009075">
    <property type="entry name" value="AcylCo_DH/oxidase_C"/>
</dbReference>
<evidence type="ECO:0000313" key="12">
    <source>
        <dbReference type="Proteomes" id="UP000051086"/>
    </source>
</evidence>
<accession>A0A0P1FMM3</accession>
<dbReference type="GO" id="GO:0005886">
    <property type="term" value="C:plasma membrane"/>
    <property type="evidence" value="ECO:0007669"/>
    <property type="project" value="TreeGrafter"/>
</dbReference>
<dbReference type="PANTHER" id="PTHR43292">
    <property type="entry name" value="ACYL-COA DEHYDROGENASE"/>
    <property type="match status" value="1"/>
</dbReference>
<dbReference type="GO" id="GO:0016627">
    <property type="term" value="F:oxidoreductase activity, acting on the CH-CH group of donors"/>
    <property type="evidence" value="ECO:0007669"/>
    <property type="project" value="InterPro"/>
</dbReference>
<keyword evidence="12" id="KW-1185">Reference proteome</keyword>
<dbReference type="Gene3D" id="2.40.110.10">
    <property type="entry name" value="Butyryl-CoA Dehydrogenase, subunit A, domain 2"/>
    <property type="match status" value="1"/>
</dbReference>
<dbReference type="PANTHER" id="PTHR43292:SF3">
    <property type="entry name" value="ACYL-COA DEHYDROGENASE FADE29"/>
    <property type="match status" value="1"/>
</dbReference>
<protein>
    <submittedName>
        <fullName evidence="11">Acyl-CoA dehydrogenase</fullName>
        <ecNumber evidence="11">1.3.99.-</ecNumber>
    </submittedName>
</protein>
<dbReference type="Gene3D" id="1.20.140.10">
    <property type="entry name" value="Butyryl-CoA Dehydrogenase, subunit A, domain 3"/>
    <property type="match status" value="1"/>
</dbReference>
<dbReference type="InterPro" id="IPR052161">
    <property type="entry name" value="Mycobact_Acyl-CoA_DH"/>
</dbReference>
<evidence type="ECO:0000259" key="8">
    <source>
        <dbReference type="Pfam" id="PF02770"/>
    </source>
</evidence>
<dbReference type="EC" id="1.3.99.-" evidence="11"/>
<reference evidence="10 12" key="2">
    <citation type="submission" date="2015-09" db="EMBL/GenBank/DDBJ databases">
        <authorList>
            <person name="Rodrigo-Torres L."/>
            <person name="Arahal D.R."/>
        </authorList>
    </citation>
    <scope>NUCLEOTIDE SEQUENCE [LARGE SCALE GENOMIC DNA]</scope>
    <source>
        <strain evidence="10 12">CECT 5118</strain>
    </source>
</reference>
<evidence type="ECO:0000256" key="1">
    <source>
        <dbReference type="ARBA" id="ARBA00001974"/>
    </source>
</evidence>
<dbReference type="GO" id="GO:0050660">
    <property type="term" value="F:flavin adenine dinucleotide binding"/>
    <property type="evidence" value="ECO:0007669"/>
    <property type="project" value="InterPro"/>
</dbReference>
<keyword evidence="5 6" id="KW-0560">Oxidoreductase</keyword>
<dbReference type="InterPro" id="IPR036250">
    <property type="entry name" value="AcylCo_DH-like_C"/>
</dbReference>
<dbReference type="Proteomes" id="UP000051887">
    <property type="component" value="Unassembled WGS sequence"/>
</dbReference>
<feature type="domain" description="Acyl-CoA dehydrogenase/oxidase C-terminal" evidence="7">
    <location>
        <begin position="231"/>
        <end position="394"/>
    </location>
</feature>
<evidence type="ECO:0000259" key="9">
    <source>
        <dbReference type="Pfam" id="PF02771"/>
    </source>
</evidence>
<dbReference type="Pfam" id="PF00441">
    <property type="entry name" value="Acyl-CoA_dh_1"/>
    <property type="match status" value="1"/>
</dbReference>
<dbReference type="InterPro" id="IPR009100">
    <property type="entry name" value="AcylCoA_DH/oxidase_NM_dom_sf"/>
</dbReference>
<reference evidence="11 13" key="1">
    <citation type="submission" date="2015-09" db="EMBL/GenBank/DDBJ databases">
        <authorList>
            <consortium name="Swine Surveillance"/>
        </authorList>
    </citation>
    <scope>NUCLEOTIDE SEQUENCE [LARGE SCALE GENOMIC DNA]</scope>
    <source>
        <strain evidence="11 13">5120</strain>
    </source>
</reference>
<evidence type="ECO:0000259" key="7">
    <source>
        <dbReference type="Pfam" id="PF00441"/>
    </source>
</evidence>
<sequence>MDLSYTEQELAFREDVRDFLAEHLDPQVSQKVRTGRELTKAEMEGWHATLHARGWLAQNWPKSHGGAEWTAVQRFIYEEEAARASAPRIVPFGLSMLAPVLMEFGSKEQQDRWLPRILSGEDWWCQGYSEPGAGSDLASLKTRAVRDGDHYVVNGQKTWTTLGQFANMIFCLVRTDTECKPQEGISFLLIDMDTPGVEVRPIVLLDGTPEVNEVWLTDVRVPVENLVGEENKGWTYAKYLLTHERTNIAGVGFCQAGLDALKRLARTANHNGRPLSENPLFAARIAQVEIELMALATSNLRILAAAGAGRAPGVEASMLKVKGTDIRQAINDLARRAVGPYAMPFASEDVEGSNAPLPDPLNAGAVTKAYLNNRKISIFGGANEVQKNIIAKTALGGRG</sequence>
<evidence type="ECO:0000313" key="13">
    <source>
        <dbReference type="Proteomes" id="UP000051887"/>
    </source>
</evidence>
<comment type="similarity">
    <text evidence="2 6">Belongs to the acyl-CoA dehydrogenase family.</text>
</comment>
<dbReference type="SUPFAM" id="SSF56645">
    <property type="entry name" value="Acyl-CoA dehydrogenase NM domain-like"/>
    <property type="match status" value="1"/>
</dbReference>
<dbReference type="OrthoDB" id="9775090at2"/>
<evidence type="ECO:0000256" key="2">
    <source>
        <dbReference type="ARBA" id="ARBA00009347"/>
    </source>
</evidence>
<evidence type="ECO:0000313" key="11">
    <source>
        <dbReference type="EMBL" id="CUH71349.1"/>
    </source>
</evidence>
<evidence type="ECO:0000256" key="3">
    <source>
        <dbReference type="ARBA" id="ARBA00022630"/>
    </source>
</evidence>
<dbReference type="Gene3D" id="1.10.540.10">
    <property type="entry name" value="Acyl-CoA dehydrogenase/oxidase, N-terminal domain"/>
    <property type="match status" value="1"/>
</dbReference>
<evidence type="ECO:0000256" key="6">
    <source>
        <dbReference type="RuleBase" id="RU362125"/>
    </source>
</evidence>
<keyword evidence="3 6" id="KW-0285">Flavoprotein</keyword>
<dbReference type="InterPro" id="IPR006091">
    <property type="entry name" value="Acyl-CoA_Oxase/DH_mid-dom"/>
</dbReference>
<dbReference type="EMBL" id="CYSC01000020">
    <property type="protein sequence ID" value="CUH71349.1"/>
    <property type="molecule type" value="Genomic_DNA"/>
</dbReference>
<gene>
    <name evidence="11" type="primary">acdA_4</name>
    <name evidence="10" type="ORF">TL5118_02776</name>
    <name evidence="11" type="ORF">TL5120_01135</name>
</gene>
<keyword evidence="4 6" id="KW-0274">FAD</keyword>
<dbReference type="RefSeq" id="WP_058242672.1">
    <property type="nucleotide sequence ID" value="NZ_CYSB01000036.1"/>
</dbReference>
<dbReference type="InterPro" id="IPR013786">
    <property type="entry name" value="AcylCoA_DH/ox_N"/>
</dbReference>
<feature type="domain" description="Acyl-CoA oxidase/dehydrogenase middle" evidence="8">
    <location>
        <begin position="125"/>
        <end position="204"/>
    </location>
</feature>
<evidence type="ECO:0000256" key="5">
    <source>
        <dbReference type="ARBA" id="ARBA00023002"/>
    </source>
</evidence>
<dbReference type="InterPro" id="IPR037069">
    <property type="entry name" value="AcylCoA_DH/ox_N_sf"/>
</dbReference>
<comment type="cofactor">
    <cofactor evidence="1 6">
        <name>FAD</name>
        <dbReference type="ChEBI" id="CHEBI:57692"/>
    </cofactor>
</comment>
<feature type="domain" description="Acyl-CoA dehydrogenase/oxidase N-terminal" evidence="9">
    <location>
        <begin position="6"/>
        <end position="121"/>
    </location>
</feature>
<dbReference type="AlphaFoldDB" id="A0A0P1FMM3"/>
<organism evidence="11 13">
    <name type="scientific">Thalassovita autumnalis</name>
    <dbReference type="NCBI Taxonomy" id="2072972"/>
    <lineage>
        <taxon>Bacteria</taxon>
        <taxon>Pseudomonadati</taxon>
        <taxon>Pseudomonadota</taxon>
        <taxon>Alphaproteobacteria</taxon>
        <taxon>Rhodobacterales</taxon>
        <taxon>Roseobacteraceae</taxon>
        <taxon>Thalassovita</taxon>
    </lineage>
</organism>
<dbReference type="SUPFAM" id="SSF47203">
    <property type="entry name" value="Acyl-CoA dehydrogenase C-terminal domain-like"/>
    <property type="match status" value="1"/>
</dbReference>
<name>A0A0P1FMM3_9RHOB</name>
<dbReference type="Proteomes" id="UP000051086">
    <property type="component" value="Unassembled WGS sequence"/>
</dbReference>
<dbReference type="InterPro" id="IPR046373">
    <property type="entry name" value="Acyl-CoA_Oxase/DH_mid-dom_sf"/>
</dbReference>
<dbReference type="FunFam" id="2.40.110.10:FF:000011">
    <property type="entry name" value="Acyl-CoA dehydrogenase FadE34"/>
    <property type="match status" value="1"/>
</dbReference>